<dbReference type="CDD" id="cd00180">
    <property type="entry name" value="PKc"/>
    <property type="match status" value="1"/>
</dbReference>
<dbReference type="GO" id="GO:0004674">
    <property type="term" value="F:protein serine/threonine kinase activity"/>
    <property type="evidence" value="ECO:0007669"/>
    <property type="project" value="TreeGrafter"/>
</dbReference>
<reference evidence="7" key="1">
    <citation type="journal article" date="2023" name="Mol. Phylogenet. Evol.">
        <title>Genome-scale phylogeny and comparative genomics of the fungal order Sordariales.</title>
        <authorList>
            <person name="Hensen N."/>
            <person name="Bonometti L."/>
            <person name="Westerberg I."/>
            <person name="Brannstrom I.O."/>
            <person name="Guillou S."/>
            <person name="Cros-Aarteil S."/>
            <person name="Calhoun S."/>
            <person name="Haridas S."/>
            <person name="Kuo A."/>
            <person name="Mondo S."/>
            <person name="Pangilinan J."/>
            <person name="Riley R."/>
            <person name="LaButti K."/>
            <person name="Andreopoulos B."/>
            <person name="Lipzen A."/>
            <person name="Chen C."/>
            <person name="Yan M."/>
            <person name="Daum C."/>
            <person name="Ng V."/>
            <person name="Clum A."/>
            <person name="Steindorff A."/>
            <person name="Ohm R.A."/>
            <person name="Martin F."/>
            <person name="Silar P."/>
            <person name="Natvig D.O."/>
            <person name="Lalanne C."/>
            <person name="Gautier V."/>
            <person name="Ament-Velasquez S.L."/>
            <person name="Kruys A."/>
            <person name="Hutchinson M.I."/>
            <person name="Powell A.J."/>
            <person name="Barry K."/>
            <person name="Miller A.N."/>
            <person name="Grigoriev I.V."/>
            <person name="Debuchy R."/>
            <person name="Gladieux P."/>
            <person name="Hiltunen Thoren M."/>
            <person name="Johannesson H."/>
        </authorList>
    </citation>
    <scope>NUCLEOTIDE SEQUENCE</scope>
    <source>
        <strain evidence="7">CBS 532.94</strain>
    </source>
</reference>
<dbReference type="PANTHER" id="PTHR43289">
    <property type="entry name" value="MITOGEN-ACTIVATED PROTEIN KINASE KINASE KINASE 20-RELATED"/>
    <property type="match status" value="1"/>
</dbReference>
<reference evidence="7" key="2">
    <citation type="submission" date="2023-05" db="EMBL/GenBank/DDBJ databases">
        <authorList>
            <consortium name="Lawrence Berkeley National Laboratory"/>
            <person name="Steindorff A."/>
            <person name="Hensen N."/>
            <person name="Bonometti L."/>
            <person name="Westerberg I."/>
            <person name="Brannstrom I.O."/>
            <person name="Guillou S."/>
            <person name="Cros-Aarteil S."/>
            <person name="Calhoun S."/>
            <person name="Haridas S."/>
            <person name="Kuo A."/>
            <person name="Mondo S."/>
            <person name="Pangilinan J."/>
            <person name="Riley R."/>
            <person name="Labutti K."/>
            <person name="Andreopoulos B."/>
            <person name="Lipzen A."/>
            <person name="Chen C."/>
            <person name="Yanf M."/>
            <person name="Daum C."/>
            <person name="Ng V."/>
            <person name="Clum A."/>
            <person name="Ohm R."/>
            <person name="Martin F."/>
            <person name="Silar P."/>
            <person name="Natvig D."/>
            <person name="Lalanne C."/>
            <person name="Gautier V."/>
            <person name="Ament-Velasquez S.L."/>
            <person name="Kruys A."/>
            <person name="Hutchinson M.I."/>
            <person name="Powell A.J."/>
            <person name="Barry K."/>
            <person name="Miller A.N."/>
            <person name="Grigoriev I.V."/>
            <person name="Debuchy R."/>
            <person name="Gladieux P."/>
            <person name="Thoren M.H."/>
            <person name="Johannesson H."/>
        </authorList>
    </citation>
    <scope>NUCLEOTIDE SEQUENCE</scope>
    <source>
        <strain evidence="7">CBS 532.94</strain>
    </source>
</reference>
<protein>
    <submittedName>
        <fullName evidence="7">Kinase-like domain-containing protein</fullName>
    </submittedName>
</protein>
<proteinExistence type="predicted"/>
<dbReference type="SUPFAM" id="SSF56112">
    <property type="entry name" value="Protein kinase-like (PK-like)"/>
    <property type="match status" value="1"/>
</dbReference>
<dbReference type="Gene3D" id="3.30.200.20">
    <property type="entry name" value="Phosphorylase Kinase, domain 1"/>
    <property type="match status" value="1"/>
</dbReference>
<dbReference type="PROSITE" id="PS00108">
    <property type="entry name" value="PROTEIN_KINASE_ST"/>
    <property type="match status" value="1"/>
</dbReference>
<evidence type="ECO:0000256" key="1">
    <source>
        <dbReference type="ARBA" id="ARBA00022679"/>
    </source>
</evidence>
<dbReference type="EMBL" id="MU860017">
    <property type="protein sequence ID" value="KAK4241755.1"/>
    <property type="molecule type" value="Genomic_DNA"/>
</dbReference>
<keyword evidence="3 7" id="KW-0418">Kinase</keyword>
<evidence type="ECO:0000259" key="6">
    <source>
        <dbReference type="PROSITE" id="PS50011"/>
    </source>
</evidence>
<comment type="caution">
    <text evidence="7">The sequence shown here is derived from an EMBL/GenBank/DDBJ whole genome shotgun (WGS) entry which is preliminary data.</text>
</comment>
<feature type="domain" description="Protein kinase" evidence="6">
    <location>
        <begin position="74"/>
        <end position="406"/>
    </location>
</feature>
<feature type="compositionally biased region" description="Low complexity" evidence="5">
    <location>
        <begin position="458"/>
        <end position="506"/>
    </location>
</feature>
<keyword evidence="2" id="KW-0547">Nucleotide-binding</keyword>
<dbReference type="GO" id="GO:0005524">
    <property type="term" value="F:ATP binding"/>
    <property type="evidence" value="ECO:0007669"/>
    <property type="project" value="UniProtKB-KW"/>
</dbReference>
<feature type="region of interest" description="Disordered" evidence="5">
    <location>
        <begin position="427"/>
        <end position="534"/>
    </location>
</feature>
<keyword evidence="8" id="KW-1185">Reference proteome</keyword>
<dbReference type="SMART" id="SM00220">
    <property type="entry name" value="S_TKc"/>
    <property type="match status" value="1"/>
</dbReference>
<dbReference type="PANTHER" id="PTHR43289:SF6">
    <property type="entry name" value="SERINE_THREONINE-PROTEIN KINASE NEKL-3"/>
    <property type="match status" value="1"/>
</dbReference>
<evidence type="ECO:0000313" key="8">
    <source>
        <dbReference type="Proteomes" id="UP001303760"/>
    </source>
</evidence>
<evidence type="ECO:0000256" key="4">
    <source>
        <dbReference type="ARBA" id="ARBA00022840"/>
    </source>
</evidence>
<evidence type="ECO:0000256" key="3">
    <source>
        <dbReference type="ARBA" id="ARBA00022777"/>
    </source>
</evidence>
<feature type="compositionally biased region" description="Polar residues" evidence="5">
    <location>
        <begin position="509"/>
        <end position="527"/>
    </location>
</feature>
<name>A0AAN7CGS7_9PEZI</name>
<accession>A0AAN7CGS7</accession>
<gene>
    <name evidence="7" type="ORF">C8A03DRAFT_30058</name>
</gene>
<dbReference type="Gene3D" id="1.10.510.10">
    <property type="entry name" value="Transferase(Phosphotransferase) domain 1"/>
    <property type="match status" value="1"/>
</dbReference>
<dbReference type="InterPro" id="IPR000719">
    <property type="entry name" value="Prot_kinase_dom"/>
</dbReference>
<keyword evidence="1" id="KW-0808">Transferase</keyword>
<dbReference type="Proteomes" id="UP001303760">
    <property type="component" value="Unassembled WGS sequence"/>
</dbReference>
<dbReference type="PROSITE" id="PS50011">
    <property type="entry name" value="PROTEIN_KINASE_DOM"/>
    <property type="match status" value="1"/>
</dbReference>
<feature type="compositionally biased region" description="Low complexity" evidence="5">
    <location>
        <begin position="437"/>
        <end position="449"/>
    </location>
</feature>
<organism evidence="7 8">
    <name type="scientific">Achaetomium macrosporum</name>
    <dbReference type="NCBI Taxonomy" id="79813"/>
    <lineage>
        <taxon>Eukaryota</taxon>
        <taxon>Fungi</taxon>
        <taxon>Dikarya</taxon>
        <taxon>Ascomycota</taxon>
        <taxon>Pezizomycotina</taxon>
        <taxon>Sordariomycetes</taxon>
        <taxon>Sordariomycetidae</taxon>
        <taxon>Sordariales</taxon>
        <taxon>Chaetomiaceae</taxon>
        <taxon>Achaetomium</taxon>
    </lineage>
</organism>
<dbReference type="Pfam" id="PF00069">
    <property type="entry name" value="Pkinase"/>
    <property type="match status" value="1"/>
</dbReference>
<sequence>MSLDSSGSQSSQTQTIPLSDFLSAQEDSHFLWDDVDREMSEEWLDPVRKADLMAKKHKVFRGSKQCLSPPSPFVQLGVELGVSGSTAVYKVAVPDGYMYRLPLALKVIVCTESARPPGPDSKARSDALKEVKTMSELRHPHIVAYVASFEAFSLQTREIRNGGRARRDAGQAHQRVKKHILGIAMYPPAQCNLRTFMDEVFQNPNQTGWIVPQLHTYFGCLAQAVAYLHRQGVQIRHKDIKPENIVVDDFGQPILTDFGISKHFETGQYSEGPTPKTTKYAAPEAITEQSRDERSDIFSLGCVYLEMATVLLGKPPKFAEEQLARSAPFSPSGYGFPSRPFKYADGLPNLDAYLTTLTGLGHDLTASDPTRERSVNAVLPILPHIADMMNETRRRRPRAHQLYPWFRHLYDVYEQVGPCANCEEERRSGKAIPSPSPSRSGSPSLSRSGTVGSGVWGPSSSQQLQLQSPSQSQWQSQVARRGTAPSLAMSSSSSSSGFIAAAAHGGSSQGVQAFPGSSQGFPASSQVDGGEGSG</sequence>
<dbReference type="InterPro" id="IPR008271">
    <property type="entry name" value="Ser/Thr_kinase_AS"/>
</dbReference>
<evidence type="ECO:0000313" key="7">
    <source>
        <dbReference type="EMBL" id="KAK4241755.1"/>
    </source>
</evidence>
<evidence type="ECO:0000256" key="2">
    <source>
        <dbReference type="ARBA" id="ARBA00022741"/>
    </source>
</evidence>
<evidence type="ECO:0000256" key="5">
    <source>
        <dbReference type="SAM" id="MobiDB-lite"/>
    </source>
</evidence>
<dbReference type="InterPro" id="IPR011009">
    <property type="entry name" value="Kinase-like_dom_sf"/>
</dbReference>
<dbReference type="AlphaFoldDB" id="A0AAN7CGS7"/>
<keyword evidence="4" id="KW-0067">ATP-binding</keyword>